<keyword evidence="3 7" id="KW-0812">Transmembrane</keyword>
<evidence type="ECO:0000259" key="9">
    <source>
        <dbReference type="Pfam" id="PF12704"/>
    </source>
</evidence>
<dbReference type="KEGG" id="nur:ATY38_00880"/>
<feature type="domain" description="ABC3 transporter permease C-terminal" evidence="8">
    <location>
        <begin position="287"/>
        <end position="400"/>
    </location>
</feature>
<accession>A0A1H2EGL2</accession>
<sequence length="407" mass="43186">MNLSAIFGEALRALRQNRLRTGLTMLGMIIGVAAVVLMLSIGQGARTKINETIAAMGSNLLLVVPGAMSSGGFSFGSGSVRTLTINDANAIAELTSIRATAPVTSGTVQLNYAAKNWSTLITGTTPEYFEVGNWTMESGTAFTESEVRSAARVVVLGSITAKNLFGDEEPVGKTIRITNRPFLVVGVLMAKGQSLTGRDQDDNVFVPISTSERQITGNQFPGSIRYMLAQGASADEMDIAEIEITQLLRQRHRIPNGKDNDFTVRNLTAIADVATDAAKVMSIVLGAIASVSLLVGGIGIMNIMLVSVTERTREIGIRMAIGANQRAILTQFLLEAMMICIMGGLIGLLIGIGGAWLVSQVADMLIVITLGMIGLAFLFSSAVGIFFGFYPAQKAASLKPVDALRYE</sequence>
<evidence type="ECO:0000313" key="10">
    <source>
        <dbReference type="EMBL" id="SDT94302.1"/>
    </source>
</evidence>
<feature type="transmembrane region" description="Helical" evidence="7">
    <location>
        <begin position="327"/>
        <end position="358"/>
    </location>
</feature>
<dbReference type="EMBL" id="FNLN01000012">
    <property type="protein sequence ID" value="SDT94302.1"/>
    <property type="molecule type" value="Genomic_DNA"/>
</dbReference>
<dbReference type="GO" id="GO:0005886">
    <property type="term" value="C:plasma membrane"/>
    <property type="evidence" value="ECO:0007669"/>
    <property type="project" value="UniProtKB-SubCell"/>
</dbReference>
<evidence type="ECO:0000259" key="8">
    <source>
        <dbReference type="Pfam" id="PF02687"/>
    </source>
</evidence>
<feature type="transmembrane region" description="Helical" evidence="7">
    <location>
        <begin position="364"/>
        <end position="390"/>
    </location>
</feature>
<dbReference type="AlphaFoldDB" id="A0A1H2EGL2"/>
<keyword evidence="11" id="KW-1185">Reference proteome</keyword>
<dbReference type="RefSeq" id="WP_062557633.1">
    <property type="nucleotide sequence ID" value="NZ_CP013341.1"/>
</dbReference>
<organism evidence="10 11">
    <name type="scientific">Nitrosomonas ureae</name>
    <dbReference type="NCBI Taxonomy" id="44577"/>
    <lineage>
        <taxon>Bacteria</taxon>
        <taxon>Pseudomonadati</taxon>
        <taxon>Pseudomonadota</taxon>
        <taxon>Betaproteobacteria</taxon>
        <taxon>Nitrosomonadales</taxon>
        <taxon>Nitrosomonadaceae</taxon>
        <taxon>Nitrosomonas</taxon>
    </lineage>
</organism>
<protein>
    <submittedName>
        <fullName evidence="10">Putative ABC transport system permease protein</fullName>
    </submittedName>
</protein>
<evidence type="ECO:0000256" key="7">
    <source>
        <dbReference type="SAM" id="Phobius"/>
    </source>
</evidence>
<evidence type="ECO:0000256" key="6">
    <source>
        <dbReference type="ARBA" id="ARBA00038076"/>
    </source>
</evidence>
<feature type="transmembrane region" description="Helical" evidence="7">
    <location>
        <begin position="283"/>
        <end position="306"/>
    </location>
</feature>
<dbReference type="PANTHER" id="PTHR30572">
    <property type="entry name" value="MEMBRANE COMPONENT OF TRANSPORTER-RELATED"/>
    <property type="match status" value="1"/>
</dbReference>
<dbReference type="PANTHER" id="PTHR30572:SF4">
    <property type="entry name" value="ABC TRANSPORTER PERMEASE YTRF"/>
    <property type="match status" value="1"/>
</dbReference>
<dbReference type="InterPro" id="IPR050250">
    <property type="entry name" value="Macrolide_Exporter_MacB"/>
</dbReference>
<dbReference type="Proteomes" id="UP000182882">
    <property type="component" value="Unassembled WGS sequence"/>
</dbReference>
<comment type="subcellular location">
    <subcellularLocation>
        <location evidence="1">Cell membrane</location>
        <topology evidence="1">Multi-pass membrane protein</topology>
    </subcellularLocation>
</comment>
<gene>
    <name evidence="10" type="ORF">SAMN05216406_11268</name>
</gene>
<evidence type="ECO:0000256" key="3">
    <source>
        <dbReference type="ARBA" id="ARBA00022692"/>
    </source>
</evidence>
<comment type="similarity">
    <text evidence="6">Belongs to the ABC-4 integral membrane protein family.</text>
</comment>
<dbReference type="InterPro" id="IPR003838">
    <property type="entry name" value="ABC3_permease_C"/>
</dbReference>
<dbReference type="GO" id="GO:0022857">
    <property type="term" value="F:transmembrane transporter activity"/>
    <property type="evidence" value="ECO:0007669"/>
    <property type="project" value="TreeGrafter"/>
</dbReference>
<keyword evidence="2" id="KW-1003">Cell membrane</keyword>
<dbReference type="InterPro" id="IPR025857">
    <property type="entry name" value="MacB_PCD"/>
</dbReference>
<dbReference type="Pfam" id="PF02687">
    <property type="entry name" value="FtsX"/>
    <property type="match status" value="1"/>
</dbReference>
<evidence type="ECO:0000256" key="5">
    <source>
        <dbReference type="ARBA" id="ARBA00023136"/>
    </source>
</evidence>
<keyword evidence="5 7" id="KW-0472">Membrane</keyword>
<proteinExistence type="inferred from homology"/>
<evidence type="ECO:0000256" key="1">
    <source>
        <dbReference type="ARBA" id="ARBA00004651"/>
    </source>
</evidence>
<dbReference type="Pfam" id="PF12704">
    <property type="entry name" value="MacB_PCD"/>
    <property type="match status" value="1"/>
</dbReference>
<evidence type="ECO:0000256" key="2">
    <source>
        <dbReference type="ARBA" id="ARBA00022475"/>
    </source>
</evidence>
<name>A0A1H2EGL2_9PROT</name>
<reference evidence="11" key="1">
    <citation type="submission" date="2016-10" db="EMBL/GenBank/DDBJ databases">
        <authorList>
            <person name="Varghese N."/>
            <person name="Submissions S."/>
        </authorList>
    </citation>
    <scope>NUCLEOTIDE SEQUENCE [LARGE SCALE GENOMIC DNA]</scope>
    <source>
        <strain evidence="11">Nm10</strain>
    </source>
</reference>
<feature type="domain" description="MacB-like periplasmic core" evidence="9">
    <location>
        <begin position="21"/>
        <end position="236"/>
    </location>
</feature>
<evidence type="ECO:0000313" key="11">
    <source>
        <dbReference type="Proteomes" id="UP000182882"/>
    </source>
</evidence>
<keyword evidence="4 7" id="KW-1133">Transmembrane helix</keyword>
<evidence type="ECO:0000256" key="4">
    <source>
        <dbReference type="ARBA" id="ARBA00022989"/>
    </source>
</evidence>
<feature type="transmembrane region" description="Helical" evidence="7">
    <location>
        <begin position="21"/>
        <end position="41"/>
    </location>
</feature>